<accession>A0A917CHS6</accession>
<gene>
    <name evidence="9" type="primary">wecA</name>
    <name evidence="9" type="ORF">GCM10010960_05180</name>
</gene>
<keyword evidence="3 9" id="KW-0808">Transferase</keyword>
<dbReference type="GO" id="GO:0046872">
    <property type="term" value="F:metal ion binding"/>
    <property type="evidence" value="ECO:0007669"/>
    <property type="project" value="UniProtKB-KW"/>
</dbReference>
<dbReference type="Proteomes" id="UP000632858">
    <property type="component" value="Unassembled WGS sequence"/>
</dbReference>
<name>A0A917CHS6_9GAMM</name>
<dbReference type="PANTHER" id="PTHR22926">
    <property type="entry name" value="PHOSPHO-N-ACETYLMURAMOYL-PENTAPEPTIDE-TRANSFERASE"/>
    <property type="match status" value="1"/>
</dbReference>
<organism evidence="9 10">
    <name type="scientific">Arenimonas maotaiensis</name>
    <dbReference type="NCBI Taxonomy" id="1446479"/>
    <lineage>
        <taxon>Bacteria</taxon>
        <taxon>Pseudomonadati</taxon>
        <taxon>Pseudomonadota</taxon>
        <taxon>Gammaproteobacteria</taxon>
        <taxon>Lysobacterales</taxon>
        <taxon>Lysobacteraceae</taxon>
        <taxon>Arenimonas</taxon>
    </lineage>
</organism>
<keyword evidence="5 8" id="KW-1133">Transmembrane helix</keyword>
<keyword evidence="7" id="KW-0479">Metal-binding</keyword>
<proteinExistence type="predicted"/>
<evidence type="ECO:0000256" key="3">
    <source>
        <dbReference type="ARBA" id="ARBA00022679"/>
    </source>
</evidence>
<keyword evidence="4 8" id="KW-0812">Transmembrane</keyword>
<dbReference type="InterPro" id="IPR018480">
    <property type="entry name" value="PNAcMuramoyl-5peptid_Trfase_CS"/>
</dbReference>
<keyword evidence="2" id="KW-1003">Cell membrane</keyword>
<feature type="transmembrane region" description="Helical" evidence="8">
    <location>
        <begin position="215"/>
        <end position="234"/>
    </location>
</feature>
<reference evidence="9" key="2">
    <citation type="submission" date="2020-09" db="EMBL/GenBank/DDBJ databases">
        <authorList>
            <person name="Sun Q."/>
            <person name="Zhou Y."/>
        </authorList>
    </citation>
    <scope>NUCLEOTIDE SEQUENCE</scope>
    <source>
        <strain evidence="9">CGMCC 1.12726</strain>
    </source>
</reference>
<comment type="subcellular location">
    <subcellularLocation>
        <location evidence="1">Cell membrane</location>
        <topology evidence="1">Multi-pass membrane protein</topology>
    </subcellularLocation>
</comment>
<feature type="binding site" evidence="7">
    <location>
        <position position="154"/>
    </location>
    <ligand>
        <name>Mg(2+)</name>
        <dbReference type="ChEBI" id="CHEBI:18420"/>
    </ligand>
</feature>
<feature type="transmembrane region" description="Helical" evidence="8">
    <location>
        <begin position="246"/>
        <end position="265"/>
    </location>
</feature>
<evidence type="ECO:0000256" key="4">
    <source>
        <dbReference type="ARBA" id="ARBA00022692"/>
    </source>
</evidence>
<dbReference type="GO" id="GO:0044038">
    <property type="term" value="P:cell wall macromolecule biosynthetic process"/>
    <property type="evidence" value="ECO:0007669"/>
    <property type="project" value="TreeGrafter"/>
</dbReference>
<keyword evidence="6 8" id="KW-0472">Membrane</keyword>
<evidence type="ECO:0000313" key="9">
    <source>
        <dbReference type="EMBL" id="GGF86134.1"/>
    </source>
</evidence>
<evidence type="ECO:0000313" key="10">
    <source>
        <dbReference type="Proteomes" id="UP000632858"/>
    </source>
</evidence>
<feature type="transmembrane region" description="Helical" evidence="8">
    <location>
        <begin position="323"/>
        <end position="340"/>
    </location>
</feature>
<keyword evidence="7" id="KW-0460">Magnesium</keyword>
<feature type="transmembrane region" description="Helical" evidence="8">
    <location>
        <begin position="297"/>
        <end position="317"/>
    </location>
</feature>
<feature type="transmembrane region" description="Helical" evidence="8">
    <location>
        <begin position="161"/>
        <end position="180"/>
    </location>
</feature>
<feature type="transmembrane region" description="Helical" evidence="8">
    <location>
        <begin position="49"/>
        <end position="68"/>
    </location>
</feature>
<comment type="cofactor">
    <cofactor evidence="7">
        <name>Mg(2+)</name>
        <dbReference type="ChEBI" id="CHEBI:18420"/>
    </cofactor>
</comment>
<dbReference type="PROSITE" id="PS01348">
    <property type="entry name" value="MRAY_2"/>
    <property type="match status" value="1"/>
</dbReference>
<dbReference type="Pfam" id="PF00953">
    <property type="entry name" value="Glycos_transf_4"/>
    <property type="match status" value="1"/>
</dbReference>
<feature type="transmembrane region" description="Helical" evidence="8">
    <location>
        <begin position="6"/>
        <end position="28"/>
    </location>
</feature>
<dbReference type="EMBL" id="BMFO01000001">
    <property type="protein sequence ID" value="GGF86134.1"/>
    <property type="molecule type" value="Genomic_DNA"/>
</dbReference>
<evidence type="ECO:0000256" key="2">
    <source>
        <dbReference type="ARBA" id="ARBA00022475"/>
    </source>
</evidence>
<evidence type="ECO:0000256" key="7">
    <source>
        <dbReference type="PIRSR" id="PIRSR600715-1"/>
    </source>
</evidence>
<feature type="transmembrane region" description="Helical" evidence="8">
    <location>
        <begin position="74"/>
        <end position="90"/>
    </location>
</feature>
<evidence type="ECO:0000256" key="1">
    <source>
        <dbReference type="ARBA" id="ARBA00004651"/>
    </source>
</evidence>
<dbReference type="InterPro" id="IPR000715">
    <property type="entry name" value="Glycosyl_transferase_4"/>
</dbReference>
<dbReference type="CDD" id="cd06853">
    <property type="entry name" value="GT_WecA_like"/>
    <property type="match status" value="1"/>
</dbReference>
<reference evidence="9" key="1">
    <citation type="journal article" date="2014" name="Int. J. Syst. Evol. Microbiol.">
        <title>Complete genome sequence of Corynebacterium casei LMG S-19264T (=DSM 44701T), isolated from a smear-ripened cheese.</title>
        <authorList>
            <consortium name="US DOE Joint Genome Institute (JGI-PGF)"/>
            <person name="Walter F."/>
            <person name="Albersmeier A."/>
            <person name="Kalinowski J."/>
            <person name="Ruckert C."/>
        </authorList>
    </citation>
    <scope>NUCLEOTIDE SEQUENCE</scope>
    <source>
        <strain evidence="9">CGMCC 1.12726</strain>
    </source>
</reference>
<evidence type="ECO:0000256" key="5">
    <source>
        <dbReference type="ARBA" id="ARBA00022989"/>
    </source>
</evidence>
<dbReference type="AlphaFoldDB" id="A0A917CHS6"/>
<feature type="transmembrane region" description="Helical" evidence="8">
    <location>
        <begin position="186"/>
        <end position="203"/>
    </location>
</feature>
<comment type="caution">
    <text evidence="9">The sequence shown here is derived from an EMBL/GenBank/DDBJ whole genome shotgun (WGS) entry which is preliminary data.</text>
</comment>
<dbReference type="PANTHER" id="PTHR22926:SF3">
    <property type="entry name" value="UNDECAPRENYL-PHOSPHATE ALPHA-N-ACETYLGLUCOSAMINYL 1-PHOSPHATE TRANSFERASE"/>
    <property type="match status" value="1"/>
</dbReference>
<evidence type="ECO:0000256" key="6">
    <source>
        <dbReference type="ARBA" id="ARBA00023136"/>
    </source>
</evidence>
<feature type="transmembrane region" description="Helical" evidence="8">
    <location>
        <begin position="134"/>
        <end position="154"/>
    </location>
</feature>
<dbReference type="GO" id="GO:0009103">
    <property type="term" value="P:lipopolysaccharide biosynthetic process"/>
    <property type="evidence" value="ECO:0007669"/>
    <property type="project" value="TreeGrafter"/>
</dbReference>
<sequence length="366" mass="39658">MEVIQAITYLGFAFTITVLAIMWLLPLARRYGWVDHPNGGRKDHAEPTPMIGGIAVYVGLVVTTLIFIGDQVVPRSYVLSATLLVVVGALDDRFDLNWRVRILAQITAALILTEIGGVRADHLGPVFGLPDVEFGWLSLPISVIGIVGLINALNMIDGVDGLLGSLVLASLLMFIAAGVYAGGPVVVWRSFMVLGAICGFLLYNLRYRGNPRARLFMGNAGSMLLGFTIAHIAFRLTQNHAHPVTPVLATYLVAVPVIDCLVLLARRLRQGRSPFNADRDHVHHLLLDAGFSVNQTVAVLVLVSLLIGGGAAGWLLLGVPFEKGLLLLGYFGLLVGWYAFTCDRARAVARLSRLHRWLTAKFIPGP</sequence>
<dbReference type="GO" id="GO:0005886">
    <property type="term" value="C:plasma membrane"/>
    <property type="evidence" value="ECO:0007669"/>
    <property type="project" value="UniProtKB-SubCell"/>
</dbReference>
<protein>
    <submittedName>
        <fullName evidence="9">Undecaprenyl-phosphate alpha-N-acetylglucosaminyl 1-phosphate transferase</fullName>
    </submittedName>
</protein>
<dbReference type="RefSeq" id="WP_188447437.1">
    <property type="nucleotide sequence ID" value="NZ_BMFO01000001.1"/>
</dbReference>
<evidence type="ECO:0000256" key="8">
    <source>
        <dbReference type="SAM" id="Phobius"/>
    </source>
</evidence>
<dbReference type="GO" id="GO:0071555">
    <property type="term" value="P:cell wall organization"/>
    <property type="evidence" value="ECO:0007669"/>
    <property type="project" value="TreeGrafter"/>
</dbReference>
<keyword evidence="10" id="KW-1185">Reference proteome</keyword>
<dbReference type="GO" id="GO:0016780">
    <property type="term" value="F:phosphotransferase activity, for other substituted phosphate groups"/>
    <property type="evidence" value="ECO:0007669"/>
    <property type="project" value="InterPro"/>
</dbReference>